<dbReference type="Gene3D" id="3.60.10.10">
    <property type="entry name" value="Endonuclease/exonuclease/phosphatase"/>
    <property type="match status" value="1"/>
</dbReference>
<comment type="caution">
    <text evidence="3">The sequence shown here is derived from an EMBL/GenBank/DDBJ whole genome shotgun (WGS) entry which is preliminary data.</text>
</comment>
<dbReference type="InterPro" id="IPR036691">
    <property type="entry name" value="Endo/exonu/phosph_ase_sf"/>
</dbReference>
<dbReference type="GO" id="GO:0003697">
    <property type="term" value="F:single-stranded DNA binding"/>
    <property type="evidence" value="ECO:0007669"/>
    <property type="project" value="TreeGrafter"/>
</dbReference>
<dbReference type="SUPFAM" id="SSF56219">
    <property type="entry name" value="DNase I-like"/>
    <property type="match status" value="1"/>
</dbReference>
<dbReference type="GO" id="GO:0070260">
    <property type="term" value="F:5'-tyrosyl-DNA phosphodiesterase activity"/>
    <property type="evidence" value="ECO:0007669"/>
    <property type="project" value="TreeGrafter"/>
</dbReference>
<dbReference type="PANTHER" id="PTHR15822">
    <property type="entry name" value="TRAF AND TNF RECEPTOR-ASSOCIATED PROTEIN"/>
    <property type="match status" value="1"/>
</dbReference>
<keyword evidence="1" id="KW-0378">Hydrolase</keyword>
<organism evidence="3 4">
    <name type="scientific">Eragrostis curvula</name>
    <name type="common">weeping love grass</name>
    <dbReference type="NCBI Taxonomy" id="38414"/>
    <lineage>
        <taxon>Eukaryota</taxon>
        <taxon>Viridiplantae</taxon>
        <taxon>Streptophyta</taxon>
        <taxon>Embryophyta</taxon>
        <taxon>Tracheophyta</taxon>
        <taxon>Spermatophyta</taxon>
        <taxon>Magnoliopsida</taxon>
        <taxon>Liliopsida</taxon>
        <taxon>Poales</taxon>
        <taxon>Poaceae</taxon>
        <taxon>PACMAD clade</taxon>
        <taxon>Chloridoideae</taxon>
        <taxon>Eragrostideae</taxon>
        <taxon>Eragrostidinae</taxon>
        <taxon>Eragrostis</taxon>
    </lineage>
</organism>
<dbReference type="Pfam" id="PF03372">
    <property type="entry name" value="Exo_endo_phos"/>
    <property type="match status" value="1"/>
</dbReference>
<feature type="domain" description="Endonuclease/exonuclease/phosphatase" evidence="2">
    <location>
        <begin position="28"/>
        <end position="217"/>
    </location>
</feature>
<reference evidence="3 4" key="1">
    <citation type="journal article" date="2019" name="Sci. Rep.">
        <title>A high-quality genome of Eragrostis curvula grass provides insights into Poaceae evolution and supports new strategies to enhance forage quality.</title>
        <authorList>
            <person name="Carballo J."/>
            <person name="Santos B.A.C.M."/>
            <person name="Zappacosta D."/>
            <person name="Garbus I."/>
            <person name="Selva J.P."/>
            <person name="Gallo C.A."/>
            <person name="Diaz A."/>
            <person name="Albertini E."/>
            <person name="Caccamo M."/>
            <person name="Echenique V."/>
        </authorList>
    </citation>
    <scope>NUCLEOTIDE SEQUENCE [LARGE SCALE GENOMIC DNA]</scope>
    <source>
        <strain evidence="4">cv. Victoria</strain>
        <tissue evidence="3">Leaf</tissue>
    </source>
</reference>
<name>A0A5J9VV77_9POAL</name>
<dbReference type="GO" id="GO:0006302">
    <property type="term" value="P:double-strand break repair"/>
    <property type="evidence" value="ECO:0007669"/>
    <property type="project" value="TreeGrafter"/>
</dbReference>
<evidence type="ECO:0000256" key="1">
    <source>
        <dbReference type="ARBA" id="ARBA00022801"/>
    </source>
</evidence>
<dbReference type="PANTHER" id="PTHR15822:SF24">
    <property type="entry name" value="ENDONUCLEASE_EXONUCLEASE_PHOSPHATASE DOMAIN-CONTAINING PROTEIN"/>
    <property type="match status" value="1"/>
</dbReference>
<sequence>MLSWFKRLTSPQSEQWKPEPAKKEIKFMTYNVWSREDVAVYKRMQAIGGLVEKHDPDVIFFQEVTPYIRSIFESSAWWKEYHSCPVNIEQQPKPQQQANFCMLLSKRPLENFARRKFDNSPTGREYLEADMSPDPATTMKPIHVATTQLEPPAPPTSMHFMERHAQAKQALKALSSATNVVFGGDMSWGADADGPFPLEAGWCDAWTRLRKLPSIRDWTYDGVWNEEAGAFNGHVAPDSSLKKRSDRFLCRLKDYRLRSIELIGGSNVGITYSRRKYYFEEFDDLYIGLKPSCHRGLVLTIVPVDHDAQGPRQEEYNMIEDSPS</sequence>
<dbReference type="FunFam" id="3.60.10.10:FF:000058">
    <property type="entry name" value="Tyrosyl-DNA phosphodiesterase 2"/>
    <property type="match status" value="1"/>
</dbReference>
<dbReference type="GO" id="GO:0005737">
    <property type="term" value="C:cytoplasm"/>
    <property type="evidence" value="ECO:0007669"/>
    <property type="project" value="TreeGrafter"/>
</dbReference>
<gene>
    <name evidence="3" type="ORF">EJB05_12367</name>
</gene>
<dbReference type="OrthoDB" id="652801at2759"/>
<evidence type="ECO:0000313" key="4">
    <source>
        <dbReference type="Proteomes" id="UP000324897"/>
    </source>
</evidence>
<evidence type="ECO:0000259" key="2">
    <source>
        <dbReference type="Pfam" id="PF03372"/>
    </source>
</evidence>
<evidence type="ECO:0000313" key="3">
    <source>
        <dbReference type="EMBL" id="TVU38970.1"/>
    </source>
</evidence>
<dbReference type="Gramene" id="TVU38970">
    <property type="protein sequence ID" value="TVU38970"/>
    <property type="gene ID" value="EJB05_12367"/>
</dbReference>
<protein>
    <recommendedName>
        <fullName evidence="2">Endonuclease/exonuclease/phosphatase domain-containing protein</fullName>
    </recommendedName>
</protein>
<dbReference type="InterPro" id="IPR051547">
    <property type="entry name" value="TDP2-like"/>
</dbReference>
<dbReference type="InterPro" id="IPR005135">
    <property type="entry name" value="Endo/exonuclease/phosphatase"/>
</dbReference>
<accession>A0A5J9VV77</accession>
<dbReference type="EMBL" id="RWGY01000007">
    <property type="protein sequence ID" value="TVU38970.1"/>
    <property type="molecule type" value="Genomic_DNA"/>
</dbReference>
<keyword evidence="4" id="KW-1185">Reference proteome</keyword>
<dbReference type="Proteomes" id="UP000324897">
    <property type="component" value="Chromosome 4"/>
</dbReference>
<dbReference type="CDD" id="cd09080">
    <property type="entry name" value="TDP2"/>
    <property type="match status" value="1"/>
</dbReference>
<dbReference type="AlphaFoldDB" id="A0A5J9VV77"/>
<proteinExistence type="predicted"/>